<evidence type="ECO:0000313" key="7">
    <source>
        <dbReference type="EMBL" id="PWY72183.1"/>
    </source>
</evidence>
<feature type="domain" description="Zn(2)-C6 fungal-type" evidence="6">
    <location>
        <begin position="10"/>
        <end position="39"/>
    </location>
</feature>
<dbReference type="GO" id="GO:0008270">
    <property type="term" value="F:zinc ion binding"/>
    <property type="evidence" value="ECO:0007669"/>
    <property type="project" value="InterPro"/>
</dbReference>
<dbReference type="GeneID" id="37108581"/>
<dbReference type="InterPro" id="IPR021858">
    <property type="entry name" value="Fun_TF"/>
</dbReference>
<comment type="caution">
    <text evidence="7">The sequence shown here is derived from an EMBL/GenBank/DDBJ whole genome shotgun (WGS) entry which is preliminary data.</text>
</comment>
<dbReference type="Pfam" id="PF00172">
    <property type="entry name" value="Zn_clus"/>
    <property type="match status" value="1"/>
</dbReference>
<keyword evidence="8" id="KW-1185">Reference proteome</keyword>
<proteinExistence type="predicted"/>
<dbReference type="PROSITE" id="PS50048">
    <property type="entry name" value="ZN2_CY6_FUNGAL_2"/>
    <property type="match status" value="1"/>
</dbReference>
<dbReference type="GO" id="GO:0003677">
    <property type="term" value="F:DNA binding"/>
    <property type="evidence" value="ECO:0007669"/>
    <property type="project" value="UniProtKB-KW"/>
</dbReference>
<evidence type="ECO:0000256" key="2">
    <source>
        <dbReference type="ARBA" id="ARBA00023125"/>
    </source>
</evidence>
<dbReference type="PROSITE" id="PS00463">
    <property type="entry name" value="ZN2_CY6_FUNGAL_1"/>
    <property type="match status" value="1"/>
</dbReference>
<dbReference type="Pfam" id="PF11951">
    <property type="entry name" value="Fungal_trans_2"/>
    <property type="match status" value="2"/>
</dbReference>
<dbReference type="AlphaFoldDB" id="A0A317VCU0"/>
<keyword evidence="3" id="KW-0804">Transcription</keyword>
<dbReference type="InterPro" id="IPR001138">
    <property type="entry name" value="Zn2Cys6_DnaBD"/>
</dbReference>
<sequence>MVYCGKPSKACLECRVRRRRCDMTKPSCGQCLRAGAECTGFRDVHSLRFRNQSAQVIRKANTAQASDSPVATVRKHQPGSDTSDERQQGLIHSWVQQSMHKLYATPSLPCRDQQPLQFFIHHYISEYAALSYGRRSSFQSIYSQAPAHGYLSNVVQAVGMASLANLHHSPHFRQAAFKRYSSVLRGIRLALTEPNHTVSEQLLVTVMLLNLFEIVTCDGINLSSWNQHERGELALCYLWNLNQLQSPTGRNIFIHLRTEVLINCLQQRKPIPSMMLKWIAEARRFEDVQETPAGQLADIIVRICAFISFVKNPSSTDALSRYISEVLSIDKELEAWSAKYQNESMTADDLSHNLSMINTCNLCNCARIILHETRHQVLLQRRNLFRLPSSSFHNPILTVSYTAIRNSIRSICSSVPIVQAYFRNKQGGIPAGCGMTLIWPLFVAGTASSATPTERDWISLQLRQIGESNGLQRAKVASLHVANSNHGSHNNGSSS</sequence>
<evidence type="ECO:0000256" key="1">
    <source>
        <dbReference type="ARBA" id="ARBA00023015"/>
    </source>
</evidence>
<dbReference type="RefSeq" id="XP_025463136.1">
    <property type="nucleotide sequence ID" value="XM_025606438.1"/>
</dbReference>
<dbReference type="GO" id="GO:0000981">
    <property type="term" value="F:DNA-binding transcription factor activity, RNA polymerase II-specific"/>
    <property type="evidence" value="ECO:0007669"/>
    <property type="project" value="InterPro"/>
</dbReference>
<keyword evidence="4" id="KW-0539">Nucleus</keyword>
<feature type="region of interest" description="Disordered" evidence="5">
    <location>
        <begin position="60"/>
        <end position="87"/>
    </location>
</feature>
<keyword evidence="2" id="KW-0238">DNA-binding</keyword>
<evidence type="ECO:0000256" key="5">
    <source>
        <dbReference type="SAM" id="MobiDB-lite"/>
    </source>
</evidence>
<feature type="compositionally biased region" description="Polar residues" evidence="5">
    <location>
        <begin position="60"/>
        <end position="69"/>
    </location>
</feature>
<name>A0A317VCU0_9EURO</name>
<reference evidence="7 8" key="1">
    <citation type="submission" date="2016-12" db="EMBL/GenBank/DDBJ databases">
        <title>The genomes of Aspergillus section Nigri reveals drivers in fungal speciation.</title>
        <authorList>
            <consortium name="DOE Joint Genome Institute"/>
            <person name="Vesth T.C."/>
            <person name="Nybo J."/>
            <person name="Theobald S."/>
            <person name="Brandl J."/>
            <person name="Frisvad J.C."/>
            <person name="Nielsen K.F."/>
            <person name="Lyhne E.K."/>
            <person name="Kogle M.E."/>
            <person name="Kuo A."/>
            <person name="Riley R."/>
            <person name="Clum A."/>
            <person name="Nolan M."/>
            <person name="Lipzen A."/>
            <person name="Salamov A."/>
            <person name="Henrissat B."/>
            <person name="Wiebenga A."/>
            <person name="De Vries R.P."/>
            <person name="Grigoriev I.V."/>
            <person name="Mortensen U.H."/>
            <person name="Andersen M.R."/>
            <person name="Baker S.E."/>
        </authorList>
    </citation>
    <scope>NUCLEOTIDE SEQUENCE [LARGE SCALE GENOMIC DNA]</scope>
    <source>
        <strain evidence="7 8">CBS 115572</strain>
    </source>
</reference>
<dbReference type="OrthoDB" id="5429770at2759"/>
<evidence type="ECO:0000313" key="8">
    <source>
        <dbReference type="Proteomes" id="UP000246702"/>
    </source>
</evidence>
<dbReference type="Proteomes" id="UP000246702">
    <property type="component" value="Unassembled WGS sequence"/>
</dbReference>
<evidence type="ECO:0000256" key="3">
    <source>
        <dbReference type="ARBA" id="ARBA00023163"/>
    </source>
</evidence>
<dbReference type="CDD" id="cd00067">
    <property type="entry name" value="GAL4"/>
    <property type="match status" value="1"/>
</dbReference>
<dbReference type="SMART" id="SM00066">
    <property type="entry name" value="GAL4"/>
    <property type="match status" value="1"/>
</dbReference>
<dbReference type="STRING" id="1450535.A0A317VCU0"/>
<dbReference type="InterPro" id="IPR053175">
    <property type="entry name" value="DHMBA_Reg_Transcription_Factor"/>
</dbReference>
<dbReference type="SUPFAM" id="SSF57701">
    <property type="entry name" value="Zn2/Cys6 DNA-binding domain"/>
    <property type="match status" value="1"/>
</dbReference>
<gene>
    <name evidence="7" type="ORF">BO94DRAFT_252030</name>
</gene>
<dbReference type="GO" id="GO:0009893">
    <property type="term" value="P:positive regulation of metabolic process"/>
    <property type="evidence" value="ECO:0007669"/>
    <property type="project" value="UniProtKB-ARBA"/>
</dbReference>
<protein>
    <recommendedName>
        <fullName evidence="6">Zn(2)-C6 fungal-type domain-containing protein</fullName>
    </recommendedName>
</protein>
<keyword evidence="1" id="KW-0805">Transcription regulation</keyword>
<evidence type="ECO:0000256" key="4">
    <source>
        <dbReference type="ARBA" id="ARBA00023242"/>
    </source>
</evidence>
<dbReference type="PANTHER" id="PTHR38791">
    <property type="entry name" value="ZN(II)2CYS6 TRANSCRIPTION FACTOR (EUROFUNG)-RELATED-RELATED"/>
    <property type="match status" value="1"/>
</dbReference>
<dbReference type="Gene3D" id="4.10.240.10">
    <property type="entry name" value="Zn(2)-C6 fungal-type DNA-binding domain"/>
    <property type="match status" value="1"/>
</dbReference>
<organism evidence="7 8">
    <name type="scientific">Aspergillus sclerotioniger CBS 115572</name>
    <dbReference type="NCBI Taxonomy" id="1450535"/>
    <lineage>
        <taxon>Eukaryota</taxon>
        <taxon>Fungi</taxon>
        <taxon>Dikarya</taxon>
        <taxon>Ascomycota</taxon>
        <taxon>Pezizomycotina</taxon>
        <taxon>Eurotiomycetes</taxon>
        <taxon>Eurotiomycetidae</taxon>
        <taxon>Eurotiales</taxon>
        <taxon>Aspergillaceae</taxon>
        <taxon>Aspergillus</taxon>
        <taxon>Aspergillus subgen. Circumdati</taxon>
    </lineage>
</organism>
<evidence type="ECO:0000259" key="6">
    <source>
        <dbReference type="PROSITE" id="PS50048"/>
    </source>
</evidence>
<dbReference type="InterPro" id="IPR036864">
    <property type="entry name" value="Zn2-C6_fun-type_DNA-bd_sf"/>
</dbReference>
<accession>A0A317VCU0</accession>
<dbReference type="EMBL" id="MSFK01000034">
    <property type="protein sequence ID" value="PWY72183.1"/>
    <property type="molecule type" value="Genomic_DNA"/>
</dbReference>